<keyword evidence="2" id="KW-1185">Reference proteome</keyword>
<evidence type="ECO:0008006" key="3">
    <source>
        <dbReference type="Google" id="ProtNLM"/>
    </source>
</evidence>
<dbReference type="SUPFAM" id="SSF56112">
    <property type="entry name" value="Protein kinase-like (PK-like)"/>
    <property type="match status" value="1"/>
</dbReference>
<dbReference type="EMBL" id="JARIHO010000065">
    <property type="protein sequence ID" value="KAJ7314815.1"/>
    <property type="molecule type" value="Genomic_DNA"/>
</dbReference>
<evidence type="ECO:0000313" key="1">
    <source>
        <dbReference type="EMBL" id="KAJ7314815.1"/>
    </source>
</evidence>
<dbReference type="Gene3D" id="3.30.200.20">
    <property type="entry name" value="Phosphorylase Kinase, domain 1"/>
    <property type="match status" value="1"/>
</dbReference>
<dbReference type="InterPro" id="IPR011009">
    <property type="entry name" value="Kinase-like_dom_sf"/>
</dbReference>
<name>A0AAD6ZC10_9AGAR</name>
<comment type="caution">
    <text evidence="1">The sequence shown here is derived from an EMBL/GenBank/DDBJ whole genome shotgun (WGS) entry which is preliminary data.</text>
</comment>
<sequence length="222" mass="25650">MINKHILGTYPLKRLRKLNDTSKSMVWTLPLVWTASRTSESRSAAFLVDLTIDEADRIDRGRLDDWATHFRYVPDGPAATLKTPGLHTRRHTPVPFVLPSPPISRRTSERPEFRFYLNEGCLNNKDVPMYPRRRHVQIIESSLGVYTVSRSRVSFPFARSGNENIYRGRLQLSDIGSIRVAIKMIRLPDDEDSAHVKRRLRREVAICQGLRHRNILPFFGMS</sequence>
<evidence type="ECO:0000313" key="2">
    <source>
        <dbReference type="Proteomes" id="UP001218218"/>
    </source>
</evidence>
<dbReference type="Proteomes" id="UP001218218">
    <property type="component" value="Unassembled WGS sequence"/>
</dbReference>
<reference evidence="1" key="1">
    <citation type="submission" date="2023-03" db="EMBL/GenBank/DDBJ databases">
        <title>Massive genome expansion in bonnet fungi (Mycena s.s.) driven by repeated elements and novel gene families across ecological guilds.</title>
        <authorList>
            <consortium name="Lawrence Berkeley National Laboratory"/>
            <person name="Harder C.B."/>
            <person name="Miyauchi S."/>
            <person name="Viragh M."/>
            <person name="Kuo A."/>
            <person name="Thoen E."/>
            <person name="Andreopoulos B."/>
            <person name="Lu D."/>
            <person name="Skrede I."/>
            <person name="Drula E."/>
            <person name="Henrissat B."/>
            <person name="Morin E."/>
            <person name="Kohler A."/>
            <person name="Barry K."/>
            <person name="LaButti K."/>
            <person name="Morin E."/>
            <person name="Salamov A."/>
            <person name="Lipzen A."/>
            <person name="Mereny Z."/>
            <person name="Hegedus B."/>
            <person name="Baldrian P."/>
            <person name="Stursova M."/>
            <person name="Weitz H."/>
            <person name="Taylor A."/>
            <person name="Grigoriev I.V."/>
            <person name="Nagy L.G."/>
            <person name="Martin F."/>
            <person name="Kauserud H."/>
        </authorList>
    </citation>
    <scope>NUCLEOTIDE SEQUENCE</scope>
    <source>
        <strain evidence="1">CBHHK002</strain>
    </source>
</reference>
<proteinExistence type="predicted"/>
<gene>
    <name evidence="1" type="ORF">DFH08DRAFT_943142</name>
</gene>
<dbReference type="AlphaFoldDB" id="A0AAD6ZC10"/>
<accession>A0AAD6ZC10</accession>
<organism evidence="1 2">
    <name type="scientific">Mycena albidolilacea</name>
    <dbReference type="NCBI Taxonomy" id="1033008"/>
    <lineage>
        <taxon>Eukaryota</taxon>
        <taxon>Fungi</taxon>
        <taxon>Dikarya</taxon>
        <taxon>Basidiomycota</taxon>
        <taxon>Agaricomycotina</taxon>
        <taxon>Agaricomycetes</taxon>
        <taxon>Agaricomycetidae</taxon>
        <taxon>Agaricales</taxon>
        <taxon>Marasmiineae</taxon>
        <taxon>Mycenaceae</taxon>
        <taxon>Mycena</taxon>
    </lineage>
</organism>
<protein>
    <recommendedName>
        <fullName evidence="3">Protein kinase domain-containing protein</fullName>
    </recommendedName>
</protein>